<dbReference type="InterPro" id="IPR036271">
    <property type="entry name" value="Tet_transcr_reg_TetR-rel_C_sf"/>
</dbReference>
<dbReference type="Gene3D" id="1.10.10.60">
    <property type="entry name" value="Homeodomain-like"/>
    <property type="match status" value="1"/>
</dbReference>
<keyword evidence="8" id="KW-1185">Reference proteome</keyword>
<dbReference type="Pfam" id="PF02909">
    <property type="entry name" value="TetR_C_1"/>
    <property type="match status" value="1"/>
</dbReference>
<dbReference type="InterPro" id="IPR004111">
    <property type="entry name" value="Repressor_TetR_C"/>
</dbReference>
<dbReference type="CDD" id="cd07377">
    <property type="entry name" value="WHTH_GntR"/>
    <property type="match status" value="1"/>
</dbReference>
<accession>A0A1G6QWD9</accession>
<evidence type="ECO:0000259" key="6">
    <source>
        <dbReference type="PROSITE" id="PS50977"/>
    </source>
</evidence>
<dbReference type="AlphaFoldDB" id="A0A1G6QWD9"/>
<protein>
    <submittedName>
        <fullName evidence="7">Transcriptional regulator, TetR family</fullName>
    </submittedName>
</protein>
<name>A0A1G6QWD9_9ACTN</name>
<dbReference type="RefSeq" id="WP_218124961.1">
    <property type="nucleotide sequence ID" value="NZ_FNAD01000001.1"/>
</dbReference>
<keyword evidence="2 4" id="KW-0238">DNA-binding</keyword>
<sequence length="335" mass="36519">MSSPVPEPPYRQIAAEIRSGIAAGDLRPGDRVPSVRRIAQRWGVALATANRVMAVLRDEGLVETRVGAGTVVSGPVAGDAAEREVAAAMPARRPAARPGRLPPPLTAALIRRTAVAVADREGLESVTMRRLAAELGVGPMSLYRHVATKEELVAQMVDEVVGDDLPEPGPDGWRAKLELMARLQWRLARKHLWLARAVSFTRPLLVPGLAAHTEWTLRALDGLGLSPRTRFQEAMTLHAIVISAALSMADEIEAEQESGVSLDRWRRARREQTDALMEGGRFPLLAAVPEDAVTDLDGRFEYALARHLDGFAAMLIDQPEHEPARSTTCKRDTDQ</sequence>
<dbReference type="InterPro" id="IPR000524">
    <property type="entry name" value="Tscrpt_reg_HTH_GntR"/>
</dbReference>
<dbReference type="STRING" id="58114.SAMN05216270_101128"/>
<evidence type="ECO:0000313" key="7">
    <source>
        <dbReference type="EMBL" id="SDC96115.1"/>
    </source>
</evidence>
<dbReference type="PROSITE" id="PS50977">
    <property type="entry name" value="HTH_TETR_2"/>
    <property type="match status" value="1"/>
</dbReference>
<dbReference type="Proteomes" id="UP000198949">
    <property type="component" value="Unassembled WGS sequence"/>
</dbReference>
<dbReference type="Pfam" id="PF00392">
    <property type="entry name" value="GntR"/>
    <property type="match status" value="1"/>
</dbReference>
<keyword evidence="3" id="KW-0804">Transcription</keyword>
<evidence type="ECO:0000256" key="2">
    <source>
        <dbReference type="ARBA" id="ARBA00023125"/>
    </source>
</evidence>
<dbReference type="GO" id="GO:0003677">
    <property type="term" value="F:DNA binding"/>
    <property type="evidence" value="ECO:0007669"/>
    <property type="project" value="UniProtKB-UniRule"/>
</dbReference>
<evidence type="ECO:0000256" key="4">
    <source>
        <dbReference type="PROSITE-ProRule" id="PRU00335"/>
    </source>
</evidence>
<dbReference type="InterPro" id="IPR036388">
    <property type="entry name" value="WH-like_DNA-bd_sf"/>
</dbReference>
<dbReference type="PROSITE" id="PS50949">
    <property type="entry name" value="HTH_GNTR"/>
    <property type="match status" value="1"/>
</dbReference>
<evidence type="ECO:0000259" key="5">
    <source>
        <dbReference type="PROSITE" id="PS50949"/>
    </source>
</evidence>
<dbReference type="Gene3D" id="1.10.357.10">
    <property type="entry name" value="Tetracycline Repressor, domain 2"/>
    <property type="match status" value="1"/>
</dbReference>
<dbReference type="SUPFAM" id="SSF46785">
    <property type="entry name" value="Winged helix' DNA-binding domain"/>
    <property type="match status" value="1"/>
</dbReference>
<keyword evidence="1" id="KW-0805">Transcription regulation</keyword>
<dbReference type="SUPFAM" id="SSF48498">
    <property type="entry name" value="Tetracyclin repressor-like, C-terminal domain"/>
    <property type="match status" value="1"/>
</dbReference>
<dbReference type="InterPro" id="IPR036390">
    <property type="entry name" value="WH_DNA-bd_sf"/>
</dbReference>
<feature type="DNA-binding region" description="H-T-H motif" evidence="4">
    <location>
        <begin position="127"/>
        <end position="146"/>
    </location>
</feature>
<evidence type="ECO:0000256" key="1">
    <source>
        <dbReference type="ARBA" id="ARBA00023015"/>
    </source>
</evidence>
<evidence type="ECO:0000313" key="8">
    <source>
        <dbReference type="Proteomes" id="UP000198949"/>
    </source>
</evidence>
<dbReference type="InterPro" id="IPR009057">
    <property type="entry name" value="Homeodomain-like_sf"/>
</dbReference>
<evidence type="ECO:0000256" key="3">
    <source>
        <dbReference type="ARBA" id="ARBA00023163"/>
    </source>
</evidence>
<dbReference type="PANTHER" id="PTHR38445:SF7">
    <property type="entry name" value="GNTR-FAMILY TRANSCRIPTIONAL REGULATOR"/>
    <property type="match status" value="1"/>
</dbReference>
<dbReference type="GO" id="GO:0045892">
    <property type="term" value="P:negative regulation of DNA-templated transcription"/>
    <property type="evidence" value="ECO:0007669"/>
    <property type="project" value="InterPro"/>
</dbReference>
<dbReference type="SMART" id="SM00345">
    <property type="entry name" value="HTH_GNTR"/>
    <property type="match status" value="1"/>
</dbReference>
<dbReference type="Gene3D" id="1.10.10.10">
    <property type="entry name" value="Winged helix-like DNA-binding domain superfamily/Winged helix DNA-binding domain"/>
    <property type="match status" value="1"/>
</dbReference>
<feature type="domain" description="HTH tetR-type" evidence="6">
    <location>
        <begin position="104"/>
        <end position="164"/>
    </location>
</feature>
<dbReference type="PANTHER" id="PTHR38445">
    <property type="entry name" value="HTH-TYPE TRANSCRIPTIONAL REPRESSOR YTRA"/>
    <property type="match status" value="1"/>
</dbReference>
<dbReference type="InterPro" id="IPR001647">
    <property type="entry name" value="HTH_TetR"/>
</dbReference>
<feature type="domain" description="HTH gntR-type" evidence="5">
    <location>
        <begin position="7"/>
        <end position="75"/>
    </location>
</feature>
<dbReference type="GO" id="GO:0003700">
    <property type="term" value="F:DNA-binding transcription factor activity"/>
    <property type="evidence" value="ECO:0007669"/>
    <property type="project" value="InterPro"/>
</dbReference>
<dbReference type="Pfam" id="PF00440">
    <property type="entry name" value="TetR_N"/>
    <property type="match status" value="1"/>
</dbReference>
<reference evidence="8" key="1">
    <citation type="submission" date="2016-10" db="EMBL/GenBank/DDBJ databases">
        <authorList>
            <person name="Varghese N."/>
            <person name="Submissions S."/>
        </authorList>
    </citation>
    <scope>NUCLEOTIDE SEQUENCE [LARGE SCALE GENOMIC DNA]</scope>
    <source>
        <strain evidence="8">CGMCC 4.3516</strain>
    </source>
</reference>
<gene>
    <name evidence="7" type="ORF">SAMN05216270_101128</name>
</gene>
<dbReference type="EMBL" id="FNAD01000001">
    <property type="protein sequence ID" value="SDC96115.1"/>
    <property type="molecule type" value="Genomic_DNA"/>
</dbReference>
<proteinExistence type="predicted"/>
<organism evidence="7 8">
    <name type="scientific">Glycomyces harbinensis</name>
    <dbReference type="NCBI Taxonomy" id="58114"/>
    <lineage>
        <taxon>Bacteria</taxon>
        <taxon>Bacillati</taxon>
        <taxon>Actinomycetota</taxon>
        <taxon>Actinomycetes</taxon>
        <taxon>Glycomycetales</taxon>
        <taxon>Glycomycetaceae</taxon>
        <taxon>Glycomyces</taxon>
    </lineage>
</organism>
<dbReference type="SUPFAM" id="SSF46689">
    <property type="entry name" value="Homeodomain-like"/>
    <property type="match status" value="1"/>
</dbReference>